<dbReference type="PANTHER" id="PTHR30093:SF2">
    <property type="entry name" value="TYPE II SECRETION SYSTEM PROTEIN H"/>
    <property type="match status" value="1"/>
</dbReference>
<dbReference type="OrthoDB" id="285651at2"/>
<gene>
    <name evidence="3" type="ORF">DTL42_22965</name>
</gene>
<dbReference type="Proteomes" id="UP000253562">
    <property type="component" value="Unassembled WGS sequence"/>
</dbReference>
<dbReference type="EMBL" id="QPEX01000045">
    <property type="protein sequence ID" value="RCS41421.1"/>
    <property type="molecule type" value="Genomic_DNA"/>
</dbReference>
<keyword evidence="1" id="KW-0732">Signal</keyword>
<accession>A0A368KKX0</accession>
<evidence type="ECO:0000313" key="4">
    <source>
        <dbReference type="Proteomes" id="UP000253562"/>
    </source>
</evidence>
<evidence type="ECO:0000313" key="3">
    <source>
        <dbReference type="EMBL" id="RCS41421.1"/>
    </source>
</evidence>
<dbReference type="Pfam" id="PF07596">
    <property type="entry name" value="SBP_bac_10"/>
    <property type="match status" value="1"/>
</dbReference>
<organism evidence="3 4">
    <name type="scientific">Bremerella cremea</name>
    <dbReference type="NCBI Taxonomy" id="1031537"/>
    <lineage>
        <taxon>Bacteria</taxon>
        <taxon>Pseudomonadati</taxon>
        <taxon>Planctomycetota</taxon>
        <taxon>Planctomycetia</taxon>
        <taxon>Pirellulales</taxon>
        <taxon>Pirellulaceae</taxon>
        <taxon>Bremerella</taxon>
    </lineage>
</organism>
<comment type="caution">
    <text evidence="3">The sequence shown here is derived from an EMBL/GenBank/DDBJ whole genome shotgun (WGS) entry which is preliminary data.</text>
</comment>
<feature type="domain" description="DUF1559" evidence="2">
    <location>
        <begin position="357"/>
        <end position="521"/>
    </location>
</feature>
<dbReference type="AlphaFoldDB" id="A0A368KKX0"/>
<evidence type="ECO:0000256" key="1">
    <source>
        <dbReference type="SAM" id="SignalP"/>
    </source>
</evidence>
<evidence type="ECO:0000259" key="2">
    <source>
        <dbReference type="Pfam" id="PF07596"/>
    </source>
</evidence>
<feature type="chain" id="PRO_5017074598" evidence="1">
    <location>
        <begin position="26"/>
        <end position="567"/>
    </location>
</feature>
<sequence>MKSIPFFVVTLIVAAMASFCPTLQAQAPSAPAEANSPQPFKFNPEEVLLVAHIRADRLFNTKYMEGQPVEVITAFGQKYGGVDPMKFTSLTFVLTFPVEMSEEPKLLAIVKTAETLHEETFFAGIDEIAEHVIPQEDVAKAAPQLRGKVFLDNRLPIPVLASHLIDEHTFLVGDERFVVPVVQEGAVEKVAVLTQQFATVPEHVDLAAVVKLAPIRQKIEKFGFPFPKKFEQAPYDAESVSVQLSLVDRIQANLQIEAVDEAASKRLEKLLLSILDEGKQSLFNSVHEMQASDDKLTVAMGKYQQRILTTWFQTLIPTREGKKLHLQLPPEGADTTEQHAILTGAITALLIPALDRTREAAQHVRSQINMRLITTAMLQYSITFGALPAQASTDDNGKKLLSWRVHLLPYLDEEELYDQFHLDEPWDSEHNKKLISQMPATYRDPSSKAPKFYTTYLVPLGKDMAFEQPTKETQAKSPLGLKFASFTDGIDQTIMLVNAEDEAAVPWTKPADLEVDRSDAWKHLRNVRIFALQVGYADGAQDFISPKQSNEFILSLLLRNDGQSSTE</sequence>
<dbReference type="PANTHER" id="PTHR30093">
    <property type="entry name" value="GENERAL SECRETION PATHWAY PROTEIN G"/>
    <property type="match status" value="1"/>
</dbReference>
<proteinExistence type="predicted"/>
<feature type="signal peptide" evidence="1">
    <location>
        <begin position="1"/>
        <end position="25"/>
    </location>
</feature>
<name>A0A368KKX0_9BACT</name>
<dbReference type="InterPro" id="IPR011453">
    <property type="entry name" value="DUF1559"/>
</dbReference>
<protein>
    <submittedName>
        <fullName evidence="3">DUF1559 domain-containing protein</fullName>
    </submittedName>
</protein>
<reference evidence="3 4" key="1">
    <citation type="submission" date="2018-07" db="EMBL/GenBank/DDBJ databases">
        <title>Comparative genomes isolates from brazilian mangrove.</title>
        <authorList>
            <person name="De Araujo J.E."/>
            <person name="Taketani R.G."/>
            <person name="Silva M.C.P."/>
            <person name="Lourenco M.V."/>
            <person name="Oliveira V.M."/>
            <person name="Andreote F.D."/>
        </authorList>
    </citation>
    <scope>NUCLEOTIDE SEQUENCE [LARGE SCALE GENOMIC DNA]</scope>
    <source>
        <strain evidence="3 4">HEX PRIS-MGV</strain>
    </source>
</reference>
<dbReference type="RefSeq" id="WP_114372609.1">
    <property type="nucleotide sequence ID" value="NZ_QPEX01000045.1"/>
</dbReference>